<protein>
    <submittedName>
        <fullName evidence="1">Uncharacterized protein</fullName>
    </submittedName>
</protein>
<evidence type="ECO:0000313" key="1">
    <source>
        <dbReference type="EMBL" id="PUA31224.1"/>
    </source>
</evidence>
<dbReference type="Proteomes" id="UP000244066">
    <property type="component" value="Unassembled WGS sequence"/>
</dbReference>
<dbReference type="AlphaFoldDB" id="A0A2R7Y120"/>
<organism evidence="1 2">
    <name type="scientific">Candidatus Terraquivivens tikiterensis</name>
    <dbReference type="NCBI Taxonomy" id="1980982"/>
    <lineage>
        <taxon>Archaea</taxon>
        <taxon>Nitrososphaerota</taxon>
        <taxon>Candidatus Wolframiiraptoraceae</taxon>
        <taxon>Candidatus Terraquivivens</taxon>
    </lineage>
</organism>
<comment type="caution">
    <text evidence="1">The sequence shown here is derived from an EMBL/GenBank/DDBJ whole genome shotgun (WGS) entry which is preliminary data.</text>
</comment>
<sequence>MGAGFEVRWVYEDEVGRLCPLCGSELRKIMEGRICHKCNILYKIRRRPVAGVEEEAWALRIPEEMLRDPGVKVVILKVCTQLQVQVLFPTSCRNDRYRVVEDL</sequence>
<name>A0A2R7Y120_9ARCH</name>
<dbReference type="EMBL" id="NDWU01000022">
    <property type="protein sequence ID" value="PUA31224.1"/>
    <property type="molecule type" value="Genomic_DNA"/>
</dbReference>
<gene>
    <name evidence="1" type="ORF">B9J98_07150</name>
</gene>
<reference evidence="1 2" key="1">
    <citation type="submission" date="2017-04" db="EMBL/GenBank/DDBJ databases">
        <title>Draft Aigarchaeota genome from a New Zealand hot spring.</title>
        <authorList>
            <person name="Reysenbach A.-L."/>
            <person name="Donaho J.A."/>
            <person name="Gerhart J."/>
            <person name="Kelley J.F."/>
            <person name="Kouba K."/>
            <person name="Podar M."/>
            <person name="Stott M."/>
        </authorList>
    </citation>
    <scope>NUCLEOTIDE SEQUENCE [LARGE SCALE GENOMIC DNA]</scope>
    <source>
        <strain evidence="1">NZ13_MG1</strain>
    </source>
</reference>
<proteinExistence type="predicted"/>
<accession>A0A2R7Y120</accession>
<evidence type="ECO:0000313" key="2">
    <source>
        <dbReference type="Proteomes" id="UP000244066"/>
    </source>
</evidence>